<organism evidence="18 19">
    <name type="scientific">candidate division KD3-62 bacterium DG_56</name>
    <dbReference type="NCBI Taxonomy" id="1704032"/>
    <lineage>
        <taxon>Bacteria</taxon>
        <taxon>candidate division KD3-62</taxon>
    </lineage>
</organism>
<dbReference type="SUPFAM" id="SSF56091">
    <property type="entry name" value="DNA ligase/mRNA capping enzyme, catalytic domain"/>
    <property type="match status" value="1"/>
</dbReference>
<dbReference type="GO" id="GO:0003910">
    <property type="term" value="F:DNA ligase (ATP) activity"/>
    <property type="evidence" value="ECO:0007669"/>
    <property type="project" value="UniProtKB-UniRule"/>
</dbReference>
<keyword evidence="7 14" id="KW-0067">ATP-binding</keyword>
<dbReference type="InterPro" id="IPR012308">
    <property type="entry name" value="DNA_ligase_ATP-dep_N"/>
</dbReference>
<feature type="binding site" evidence="14">
    <location>
        <position position="261"/>
    </location>
    <ligand>
        <name>ATP</name>
        <dbReference type="ChEBI" id="CHEBI:30616"/>
    </ligand>
</feature>
<evidence type="ECO:0000256" key="10">
    <source>
        <dbReference type="ARBA" id="ARBA00023204"/>
    </source>
</evidence>
<accession>A0A0S7XLG9</accession>
<comment type="caution">
    <text evidence="18">The sequence shown here is derived from an EMBL/GenBank/DDBJ whole genome shotgun (WGS) entry which is preliminary data.</text>
</comment>
<dbReference type="InterPro" id="IPR016059">
    <property type="entry name" value="DNA_ligase_ATP-dep_CS"/>
</dbReference>
<dbReference type="EMBL" id="LIZY01000088">
    <property type="protein sequence ID" value="KPJ63310.1"/>
    <property type="molecule type" value="Genomic_DNA"/>
</dbReference>
<dbReference type="GO" id="GO:0003677">
    <property type="term" value="F:DNA binding"/>
    <property type="evidence" value="ECO:0007669"/>
    <property type="project" value="InterPro"/>
</dbReference>
<comment type="function">
    <text evidence="13 14">DNA ligase that seals nicks in double-stranded DNA during DNA replication, DNA recombination and DNA repair.</text>
</comment>
<evidence type="ECO:0000256" key="1">
    <source>
        <dbReference type="ARBA" id="ARBA00022598"/>
    </source>
</evidence>
<gene>
    <name evidence="14" type="primary">lig</name>
    <name evidence="18" type="ORF">AMK68_04050</name>
</gene>
<dbReference type="GO" id="GO:0005524">
    <property type="term" value="F:ATP binding"/>
    <property type="evidence" value="ECO:0007669"/>
    <property type="project" value="UniProtKB-UniRule"/>
</dbReference>
<evidence type="ECO:0000256" key="8">
    <source>
        <dbReference type="ARBA" id="ARBA00022842"/>
    </source>
</evidence>
<dbReference type="InterPro" id="IPR012310">
    <property type="entry name" value="DNA_ligase_ATP-dep_cent"/>
</dbReference>
<evidence type="ECO:0000256" key="16">
    <source>
        <dbReference type="RuleBase" id="RU004196"/>
    </source>
</evidence>
<evidence type="ECO:0000256" key="9">
    <source>
        <dbReference type="ARBA" id="ARBA00023172"/>
    </source>
</evidence>
<evidence type="ECO:0000256" key="7">
    <source>
        <dbReference type="ARBA" id="ARBA00022840"/>
    </source>
</evidence>
<keyword evidence="3 14" id="KW-0235">DNA replication</keyword>
<feature type="binding site" evidence="14">
    <location>
        <position position="330"/>
    </location>
    <ligand>
        <name>ATP</name>
        <dbReference type="ChEBI" id="CHEBI:30616"/>
    </ligand>
</feature>
<keyword evidence="11 14" id="KW-0131">Cell cycle</keyword>
<dbReference type="CDD" id="cd07901">
    <property type="entry name" value="Adenylation_DNA_ligase_Arch_LigB"/>
    <property type="match status" value="1"/>
</dbReference>
<proteinExistence type="inferred from homology"/>
<dbReference type="FunFam" id="2.40.50.140:FF:000163">
    <property type="entry name" value="Probable DNA ligase"/>
    <property type="match status" value="1"/>
</dbReference>
<comment type="cofactor">
    <cofactor evidence="14">
        <name>Mg(2+)</name>
        <dbReference type="ChEBI" id="CHEBI:18420"/>
    </cofactor>
</comment>
<dbReference type="SUPFAM" id="SSF50249">
    <property type="entry name" value="Nucleic acid-binding proteins"/>
    <property type="match status" value="1"/>
</dbReference>
<keyword evidence="8 14" id="KW-0460">Magnesium</keyword>
<evidence type="ECO:0000256" key="12">
    <source>
        <dbReference type="ARBA" id="ARBA00034003"/>
    </source>
</evidence>
<evidence type="ECO:0000256" key="11">
    <source>
        <dbReference type="ARBA" id="ARBA00023306"/>
    </source>
</evidence>
<evidence type="ECO:0000256" key="13">
    <source>
        <dbReference type="ARBA" id="ARBA00054532"/>
    </source>
</evidence>
<dbReference type="InterPro" id="IPR036599">
    <property type="entry name" value="DNA_ligase_N_sf"/>
</dbReference>
<keyword evidence="6 14" id="KW-0227">DNA damage</keyword>
<evidence type="ECO:0000313" key="18">
    <source>
        <dbReference type="EMBL" id="KPJ63310.1"/>
    </source>
</evidence>
<dbReference type="PANTHER" id="PTHR45674:SF7">
    <property type="entry name" value="DNA LIGASE"/>
    <property type="match status" value="1"/>
</dbReference>
<dbReference type="HAMAP" id="MF_00407">
    <property type="entry name" value="DNA_ligase"/>
    <property type="match status" value="1"/>
</dbReference>
<keyword evidence="9 14" id="KW-0233">DNA recombination</keyword>
<dbReference type="GO" id="GO:0006281">
    <property type="term" value="P:DNA repair"/>
    <property type="evidence" value="ECO:0007669"/>
    <property type="project" value="UniProtKB-UniRule"/>
</dbReference>
<evidence type="ECO:0000313" key="19">
    <source>
        <dbReference type="Proteomes" id="UP000052020"/>
    </source>
</evidence>
<evidence type="ECO:0000256" key="3">
    <source>
        <dbReference type="ARBA" id="ARBA00022705"/>
    </source>
</evidence>
<dbReference type="GO" id="GO:0046872">
    <property type="term" value="F:metal ion binding"/>
    <property type="evidence" value="ECO:0007669"/>
    <property type="project" value="UniProtKB-KW"/>
</dbReference>
<dbReference type="PROSITE" id="PS00333">
    <property type="entry name" value="DNA_LIGASE_A2"/>
    <property type="match status" value="1"/>
</dbReference>
<dbReference type="Pfam" id="PF04675">
    <property type="entry name" value="DNA_ligase_A_N"/>
    <property type="match status" value="1"/>
</dbReference>
<keyword evidence="10 14" id="KW-0234">DNA repair</keyword>
<evidence type="ECO:0000256" key="5">
    <source>
        <dbReference type="ARBA" id="ARBA00022741"/>
    </source>
</evidence>
<dbReference type="PROSITE" id="PS00697">
    <property type="entry name" value="DNA_LIGASE_A1"/>
    <property type="match status" value="1"/>
</dbReference>
<dbReference type="Gene3D" id="3.30.470.30">
    <property type="entry name" value="DNA ligase/mRNA capping enzyme"/>
    <property type="match status" value="1"/>
</dbReference>
<dbReference type="Gene3D" id="1.10.3260.10">
    <property type="entry name" value="DNA ligase, ATP-dependent, N-terminal domain"/>
    <property type="match status" value="1"/>
</dbReference>
<feature type="binding site" evidence="14">
    <location>
        <position position="290"/>
    </location>
    <ligand>
        <name>ATP</name>
        <dbReference type="ChEBI" id="CHEBI:30616"/>
    </ligand>
</feature>
<dbReference type="Pfam" id="PF01068">
    <property type="entry name" value="DNA_ligase_A_M"/>
    <property type="match status" value="1"/>
</dbReference>
<dbReference type="PATRIC" id="fig|1704032.3.peg.656"/>
<feature type="binding site" evidence="14">
    <location>
        <position position="239"/>
    </location>
    <ligand>
        <name>ATP</name>
        <dbReference type="ChEBI" id="CHEBI:30616"/>
    </ligand>
</feature>
<dbReference type="InterPro" id="IPR012340">
    <property type="entry name" value="NA-bd_OB-fold"/>
</dbReference>
<evidence type="ECO:0000256" key="2">
    <source>
        <dbReference type="ARBA" id="ARBA00022618"/>
    </source>
</evidence>
<dbReference type="NCBIfam" id="TIGR00574">
    <property type="entry name" value="dnl1"/>
    <property type="match status" value="1"/>
</dbReference>
<feature type="domain" description="ATP-dependent DNA ligase family profile" evidence="17">
    <location>
        <begin position="318"/>
        <end position="442"/>
    </location>
</feature>
<dbReference type="EC" id="6.5.1.1" evidence="14"/>
<evidence type="ECO:0000256" key="14">
    <source>
        <dbReference type="HAMAP-Rule" id="MF_00407"/>
    </source>
</evidence>
<feature type="binding site" evidence="14">
    <location>
        <position position="408"/>
    </location>
    <ligand>
        <name>ATP</name>
        <dbReference type="ChEBI" id="CHEBI:30616"/>
    </ligand>
</feature>
<dbReference type="Pfam" id="PF04679">
    <property type="entry name" value="DNA_ligase_A_C"/>
    <property type="match status" value="1"/>
</dbReference>
<keyword evidence="4 14" id="KW-0479">Metal-binding</keyword>
<dbReference type="InterPro" id="IPR022865">
    <property type="entry name" value="DNA_ligae_ATP-dep_bac/arc"/>
</dbReference>
<comment type="catalytic activity">
    <reaction evidence="12 14 15">
        <text>ATP + (deoxyribonucleotide)n-3'-hydroxyl + 5'-phospho-(deoxyribonucleotide)m = (deoxyribonucleotide)n+m + AMP + diphosphate.</text>
        <dbReference type="EC" id="6.5.1.1"/>
    </reaction>
</comment>
<dbReference type="InterPro" id="IPR050191">
    <property type="entry name" value="ATP-dep_DNA_ligase"/>
</dbReference>
<dbReference type="GO" id="GO:0006310">
    <property type="term" value="P:DNA recombination"/>
    <property type="evidence" value="ECO:0007669"/>
    <property type="project" value="UniProtKB-UniRule"/>
</dbReference>
<dbReference type="GO" id="GO:0071897">
    <property type="term" value="P:DNA biosynthetic process"/>
    <property type="evidence" value="ECO:0007669"/>
    <property type="project" value="InterPro"/>
</dbReference>
<dbReference type="Proteomes" id="UP000052020">
    <property type="component" value="Unassembled WGS sequence"/>
</dbReference>
<dbReference type="PANTHER" id="PTHR45674">
    <property type="entry name" value="DNA LIGASE 1/3 FAMILY MEMBER"/>
    <property type="match status" value="1"/>
</dbReference>
<dbReference type="GO" id="GO:0006273">
    <property type="term" value="P:lagging strand elongation"/>
    <property type="evidence" value="ECO:0007669"/>
    <property type="project" value="TreeGrafter"/>
</dbReference>
<dbReference type="PROSITE" id="PS50160">
    <property type="entry name" value="DNA_LIGASE_A3"/>
    <property type="match status" value="1"/>
</dbReference>
<feature type="binding site" evidence="14">
    <location>
        <position position="402"/>
    </location>
    <ligand>
        <name>ATP</name>
        <dbReference type="ChEBI" id="CHEBI:30616"/>
    </ligand>
</feature>
<dbReference type="Gene3D" id="2.40.50.140">
    <property type="entry name" value="Nucleic acid-binding proteins"/>
    <property type="match status" value="1"/>
</dbReference>
<keyword evidence="2 14" id="KW-0132">Cell division</keyword>
<reference evidence="18 19" key="1">
    <citation type="journal article" date="2015" name="Microbiome">
        <title>Genomic resolution of linkages in carbon, nitrogen, and sulfur cycling among widespread estuary sediment bacteria.</title>
        <authorList>
            <person name="Baker B.J."/>
            <person name="Lazar C.S."/>
            <person name="Teske A.P."/>
            <person name="Dick G.J."/>
        </authorList>
    </citation>
    <scope>NUCLEOTIDE SEQUENCE [LARGE SCALE GENOMIC DNA]</scope>
    <source>
        <strain evidence="18">DG_56</strain>
    </source>
</reference>
<dbReference type="InterPro" id="IPR012309">
    <property type="entry name" value="DNA_ligase_ATP-dep_C"/>
</dbReference>
<sequence>MCAELTATRSRRLLADLIAGLLRRLQPAEVAPAVRMLIGRVFPESDPRSLNVSGAALWAALENSFPASRDSYQSAWQGTADFAEGVGRLLNALGHTGAANGAGSIVEVFQRFADIAEASGPGSQARRRELLSSLLSDASPLEAEWIIRIIVGEMRHGVNEGVLLAAVASAAGVEESLVRRGNMLAGDVGVVAEAALRDGERGLRALSVTPFGPLKPMLAQVASDIPDAFETLGPGLSLEYKLDGARVQIHRVGERVAIYSRQLSDVSASLPDIAALVREQMSADAIIEGEVIAISRDGRPLPFQEVMRRFGRVRDLERTERQVPLALRVFDLLWRDGEALIDLEYARRWHELESAAGDLERVARVLPKSVEEGEAFLQRALAEGHEGVMAKRLDAPYTPGVRGKAWLKIKSALSVDLVIIAAEWGYGRRKGWLSNYHLAARDEGTGELAMVGKTFKGLTDAEFQAMTKRLLAIKTSEHGGVVHVEPRVVVEVLFNQIQRSPQYESGIALRFARLARLREDKTPAEADTLSTLRKIASGTAIP</sequence>
<dbReference type="AlphaFoldDB" id="A0A0S7XLG9"/>
<name>A0A0S7XLG9_9BACT</name>
<dbReference type="InterPro" id="IPR000977">
    <property type="entry name" value="DNA_ligase_ATP-dep"/>
</dbReference>
<feature type="active site" description="N6-AMP-lysine intermediate" evidence="14">
    <location>
        <position position="241"/>
    </location>
</feature>
<dbReference type="GO" id="GO:0051301">
    <property type="term" value="P:cell division"/>
    <property type="evidence" value="ECO:0007669"/>
    <property type="project" value="UniProtKB-KW"/>
</dbReference>
<evidence type="ECO:0000256" key="4">
    <source>
        <dbReference type="ARBA" id="ARBA00022723"/>
    </source>
</evidence>
<dbReference type="SUPFAM" id="SSF117018">
    <property type="entry name" value="ATP-dependent DNA ligase DNA-binding domain"/>
    <property type="match status" value="1"/>
</dbReference>
<evidence type="ECO:0000259" key="17">
    <source>
        <dbReference type="PROSITE" id="PS50160"/>
    </source>
</evidence>
<feature type="binding site" evidence="14">
    <location>
        <position position="246"/>
    </location>
    <ligand>
        <name>ATP</name>
        <dbReference type="ChEBI" id="CHEBI:30616"/>
    </ligand>
</feature>
<evidence type="ECO:0000256" key="6">
    <source>
        <dbReference type="ARBA" id="ARBA00022763"/>
    </source>
</evidence>
<protein>
    <recommendedName>
        <fullName evidence="14">Probable DNA ligase</fullName>
        <ecNumber evidence="14">6.5.1.1</ecNumber>
    </recommendedName>
    <alternativeName>
        <fullName evidence="14">Polydeoxyribonucleotide synthase [ATP]</fullName>
    </alternativeName>
</protein>
<keyword evidence="1 14" id="KW-0436">Ligase</keyword>
<comment type="similarity">
    <text evidence="14 16">Belongs to the ATP-dependent DNA ligase family.</text>
</comment>
<evidence type="ECO:0000256" key="15">
    <source>
        <dbReference type="RuleBase" id="RU000617"/>
    </source>
</evidence>
<keyword evidence="5 14" id="KW-0547">Nucleotide-binding</keyword>